<proteinExistence type="inferred from homology"/>
<organism evidence="8 9">
    <name type="scientific">Candidatus Woykebacteria bacterium RBG_16_43_9</name>
    <dbReference type="NCBI Taxonomy" id="1802596"/>
    <lineage>
        <taxon>Bacteria</taxon>
        <taxon>Candidatus Woykeibacteriota</taxon>
    </lineage>
</organism>
<accession>A0A1G1WG21</accession>
<name>A0A1G1WG21_9BACT</name>
<dbReference type="Gene3D" id="2.40.10.340">
    <property type="entry name" value="Rod shape-determining protein MreC, domain 1"/>
    <property type="match status" value="1"/>
</dbReference>
<keyword evidence="3 5" id="KW-0133">Cell shape</keyword>
<dbReference type="GO" id="GO:0005886">
    <property type="term" value="C:plasma membrane"/>
    <property type="evidence" value="ECO:0007669"/>
    <property type="project" value="TreeGrafter"/>
</dbReference>
<evidence type="ECO:0000256" key="4">
    <source>
        <dbReference type="ARBA" id="ARBA00032089"/>
    </source>
</evidence>
<dbReference type="InterPro" id="IPR042177">
    <property type="entry name" value="Cell/Rod_1"/>
</dbReference>
<evidence type="ECO:0000256" key="3">
    <source>
        <dbReference type="ARBA" id="ARBA00022960"/>
    </source>
</evidence>
<comment type="caution">
    <text evidence="8">The sequence shown here is derived from an EMBL/GenBank/DDBJ whole genome shotgun (WGS) entry which is preliminary data.</text>
</comment>
<feature type="transmembrane region" description="Helical" evidence="6">
    <location>
        <begin position="17"/>
        <end position="39"/>
    </location>
</feature>
<evidence type="ECO:0000313" key="9">
    <source>
        <dbReference type="Proteomes" id="UP000176389"/>
    </source>
</evidence>
<keyword evidence="6" id="KW-0472">Membrane</keyword>
<dbReference type="PANTHER" id="PTHR34138:SF1">
    <property type="entry name" value="CELL SHAPE-DETERMINING PROTEIN MREC"/>
    <property type="match status" value="1"/>
</dbReference>
<dbReference type="InterPro" id="IPR007221">
    <property type="entry name" value="MreC"/>
</dbReference>
<dbReference type="EMBL" id="MHCS01000030">
    <property type="protein sequence ID" value="OGY26187.1"/>
    <property type="molecule type" value="Genomic_DNA"/>
</dbReference>
<dbReference type="GO" id="GO:0008360">
    <property type="term" value="P:regulation of cell shape"/>
    <property type="evidence" value="ECO:0007669"/>
    <property type="project" value="UniProtKB-KW"/>
</dbReference>
<comment type="similarity">
    <text evidence="1 5">Belongs to the MreC family.</text>
</comment>
<evidence type="ECO:0000313" key="8">
    <source>
        <dbReference type="EMBL" id="OGY26187.1"/>
    </source>
</evidence>
<dbReference type="PANTHER" id="PTHR34138">
    <property type="entry name" value="CELL SHAPE-DETERMINING PROTEIN MREC"/>
    <property type="match status" value="1"/>
</dbReference>
<protein>
    <recommendedName>
        <fullName evidence="2 5">Cell shape-determining protein MreC</fullName>
    </recommendedName>
    <alternativeName>
        <fullName evidence="4 5">Cell shape protein MreC</fullName>
    </alternativeName>
</protein>
<evidence type="ECO:0000256" key="1">
    <source>
        <dbReference type="ARBA" id="ARBA00009369"/>
    </source>
</evidence>
<dbReference type="InterPro" id="IPR042175">
    <property type="entry name" value="Cell/Rod_MreC_2"/>
</dbReference>
<dbReference type="InterPro" id="IPR055342">
    <property type="entry name" value="MreC_beta-barrel_core"/>
</dbReference>
<keyword evidence="6" id="KW-0812">Transmembrane</keyword>
<dbReference type="STRING" id="1802596.A2Z11_01235"/>
<dbReference type="Pfam" id="PF04085">
    <property type="entry name" value="MreC"/>
    <property type="match status" value="1"/>
</dbReference>
<gene>
    <name evidence="8" type="ORF">A2Z11_01235</name>
</gene>
<evidence type="ECO:0000256" key="5">
    <source>
        <dbReference type="PIRNR" id="PIRNR038471"/>
    </source>
</evidence>
<dbReference type="PIRSF" id="PIRSF038471">
    <property type="entry name" value="MreC"/>
    <property type="match status" value="1"/>
</dbReference>
<comment type="function">
    <text evidence="5">Involved in formation and maintenance of cell shape.</text>
</comment>
<evidence type="ECO:0000256" key="6">
    <source>
        <dbReference type="SAM" id="Phobius"/>
    </source>
</evidence>
<dbReference type="Proteomes" id="UP000176389">
    <property type="component" value="Unassembled WGS sequence"/>
</dbReference>
<reference evidence="8 9" key="1">
    <citation type="journal article" date="2016" name="Nat. Commun.">
        <title>Thousands of microbial genomes shed light on interconnected biogeochemical processes in an aquifer system.</title>
        <authorList>
            <person name="Anantharaman K."/>
            <person name="Brown C.T."/>
            <person name="Hug L.A."/>
            <person name="Sharon I."/>
            <person name="Castelle C.J."/>
            <person name="Probst A.J."/>
            <person name="Thomas B.C."/>
            <person name="Singh A."/>
            <person name="Wilkins M.J."/>
            <person name="Karaoz U."/>
            <person name="Brodie E.L."/>
            <person name="Williams K.H."/>
            <person name="Hubbard S.S."/>
            <person name="Banfield J.F."/>
        </authorList>
    </citation>
    <scope>NUCLEOTIDE SEQUENCE [LARGE SCALE GENOMIC DNA]</scope>
</reference>
<evidence type="ECO:0000259" key="7">
    <source>
        <dbReference type="Pfam" id="PF04085"/>
    </source>
</evidence>
<dbReference type="AlphaFoldDB" id="A0A1G1WG21"/>
<evidence type="ECO:0000256" key="2">
    <source>
        <dbReference type="ARBA" id="ARBA00013855"/>
    </source>
</evidence>
<dbReference type="Gene3D" id="2.40.10.350">
    <property type="entry name" value="Rod shape-determining protein MreC, domain 2"/>
    <property type="match status" value="1"/>
</dbReference>
<sequence length="270" mass="29325">MAKNEFTRGINQKYKTLIALTLIAVGFFILGVFGVTSFLETPLQKIFLPAQIALNKSGRDFTNFVTTIGDIKSLREKETKTTYENALLEAENASLKKLEEENKVLRAQLGAPKINPKLIVAQVIGGDPLLSSSKLLVDKGKRASVRKGDLVILKDILIGEVISVGDSTSTIRLLNDSETKIPAETEKGVGGILRGEFGNRIILEKVVQGKKIKKGEIVFSSGEADMPKGLVLGKISKIEAQPASIFQKAVVVPLISYESLETVFIIESAK</sequence>
<feature type="domain" description="Rod shape-determining protein MreC beta-barrel core" evidence="7">
    <location>
        <begin position="123"/>
        <end position="267"/>
    </location>
</feature>
<keyword evidence="6" id="KW-1133">Transmembrane helix</keyword>